<organism evidence="1 2">
    <name type="scientific">Panagrolaimus sp. ES5</name>
    <dbReference type="NCBI Taxonomy" id="591445"/>
    <lineage>
        <taxon>Eukaryota</taxon>
        <taxon>Metazoa</taxon>
        <taxon>Ecdysozoa</taxon>
        <taxon>Nematoda</taxon>
        <taxon>Chromadorea</taxon>
        <taxon>Rhabditida</taxon>
        <taxon>Tylenchina</taxon>
        <taxon>Panagrolaimomorpha</taxon>
        <taxon>Panagrolaimoidea</taxon>
        <taxon>Panagrolaimidae</taxon>
        <taxon>Panagrolaimus</taxon>
    </lineage>
</organism>
<evidence type="ECO:0000313" key="1">
    <source>
        <dbReference type="Proteomes" id="UP000887579"/>
    </source>
</evidence>
<proteinExistence type="predicted"/>
<sequence length="216" mass="24110">MDDTDFQSNSFFLTSPRLPAPHSYPYPRTTQDIKSYEFVGILLGIYPVVLSIAIRGLNLVFMCVQYISFAMESQLAKLNIADKELIQPACQFVSSAKGVAGAYILNVKPGAKVYRYDIEIIKVHPDATKNKTLTKRASDDGEISLRKILCMEVLTTFKKSSDNFGIGIKGEHYVYDGGKSFYLAAPMVLDAGKKRKEFAIEEFSTFCKNQLVDCSV</sequence>
<name>A0AC34G2Z6_9BILA</name>
<dbReference type="WBParaSite" id="ES5_v2.g24073.t1">
    <property type="protein sequence ID" value="ES5_v2.g24073.t1"/>
    <property type="gene ID" value="ES5_v2.g24073"/>
</dbReference>
<accession>A0AC34G2Z6</accession>
<reference evidence="2" key="1">
    <citation type="submission" date="2022-11" db="UniProtKB">
        <authorList>
            <consortium name="WormBaseParasite"/>
        </authorList>
    </citation>
    <scope>IDENTIFICATION</scope>
</reference>
<evidence type="ECO:0000313" key="2">
    <source>
        <dbReference type="WBParaSite" id="ES5_v2.g24073.t1"/>
    </source>
</evidence>
<protein>
    <submittedName>
        <fullName evidence="2">Uncharacterized protein</fullName>
    </submittedName>
</protein>
<dbReference type="Proteomes" id="UP000887579">
    <property type="component" value="Unplaced"/>
</dbReference>